<proteinExistence type="predicted"/>
<protein>
    <submittedName>
        <fullName evidence="2">Uncharacterized protein</fullName>
    </submittedName>
</protein>
<feature type="region of interest" description="Disordered" evidence="1">
    <location>
        <begin position="1"/>
        <end position="30"/>
    </location>
</feature>
<sequence>MPPEGVYKEQRMYQYRSERSPSPLDESRYDRTVHRYKVTPSRTERVIERVEEYDDYDDRRFRSAEYSGRSDALDIDRRDRYMPERPRSAYEPRNTSTVEHKHVTKRDYDGDGVADDIEVVRETRKYDHDRGDQTSRQVVERIEREPGDPYGPEVRSRVERKVVEHTGDLYDRGPLSPHDRDPDRDWDRHSRTGWERDYDRDAEVRVEKRV</sequence>
<feature type="compositionally biased region" description="Basic and acidic residues" evidence="1">
    <location>
        <begin position="98"/>
        <end position="109"/>
    </location>
</feature>
<dbReference type="EMBL" id="GL876974">
    <property type="protein sequence ID" value="KLU89986.1"/>
    <property type="molecule type" value="Genomic_DNA"/>
</dbReference>
<reference evidence="2" key="1">
    <citation type="submission" date="2010-05" db="EMBL/GenBank/DDBJ databases">
        <title>The Genome Sequence of Magnaporthe poae strain ATCC 64411.</title>
        <authorList>
            <consortium name="The Broad Institute Genome Sequencing Platform"/>
            <consortium name="Broad Institute Genome Sequencing Center for Infectious Disease"/>
            <person name="Ma L.-J."/>
            <person name="Dead R."/>
            <person name="Young S."/>
            <person name="Zeng Q."/>
            <person name="Koehrsen M."/>
            <person name="Alvarado L."/>
            <person name="Berlin A."/>
            <person name="Chapman S.B."/>
            <person name="Chen Z."/>
            <person name="Freedman E."/>
            <person name="Gellesch M."/>
            <person name="Goldberg J."/>
            <person name="Griggs A."/>
            <person name="Gujja S."/>
            <person name="Heilman E.R."/>
            <person name="Heiman D."/>
            <person name="Hepburn T."/>
            <person name="Howarth C."/>
            <person name="Jen D."/>
            <person name="Larson L."/>
            <person name="Mehta T."/>
            <person name="Neiman D."/>
            <person name="Pearson M."/>
            <person name="Roberts A."/>
            <person name="Saif S."/>
            <person name="Shea T."/>
            <person name="Shenoy N."/>
            <person name="Sisk P."/>
            <person name="Stolte C."/>
            <person name="Sykes S."/>
            <person name="Walk T."/>
            <person name="White J."/>
            <person name="Yandava C."/>
            <person name="Haas B."/>
            <person name="Nusbaum C."/>
            <person name="Birren B."/>
        </authorList>
    </citation>
    <scope>NUCLEOTIDE SEQUENCE</scope>
    <source>
        <strain evidence="2">ATCC 64411</strain>
    </source>
</reference>
<feature type="non-terminal residue" evidence="2">
    <location>
        <position position="210"/>
    </location>
</feature>
<feature type="compositionally biased region" description="Basic and acidic residues" evidence="1">
    <location>
        <begin position="74"/>
        <end position="90"/>
    </location>
</feature>
<gene>
    <name evidence="2" type="ORF">MAPG_08953</name>
</gene>
<dbReference type="OrthoDB" id="3561737at2759"/>
<evidence type="ECO:0000313" key="2">
    <source>
        <dbReference type="EMBL" id="KLU89986.1"/>
    </source>
</evidence>
<feature type="region of interest" description="Disordered" evidence="1">
    <location>
        <begin position="122"/>
        <end position="199"/>
    </location>
</feature>
<feature type="compositionally biased region" description="Basic and acidic residues" evidence="1">
    <location>
        <begin position="122"/>
        <end position="147"/>
    </location>
</feature>
<reference evidence="2" key="2">
    <citation type="submission" date="2011-03" db="EMBL/GenBank/DDBJ databases">
        <title>Annotation of Magnaporthe poae ATCC 64411.</title>
        <authorList>
            <person name="Ma L.-J."/>
            <person name="Dead R."/>
            <person name="Young S.K."/>
            <person name="Zeng Q."/>
            <person name="Gargeya S."/>
            <person name="Fitzgerald M."/>
            <person name="Haas B."/>
            <person name="Abouelleil A."/>
            <person name="Alvarado L."/>
            <person name="Arachchi H.M."/>
            <person name="Berlin A."/>
            <person name="Brown A."/>
            <person name="Chapman S.B."/>
            <person name="Chen Z."/>
            <person name="Dunbar C."/>
            <person name="Freedman E."/>
            <person name="Gearin G."/>
            <person name="Gellesch M."/>
            <person name="Goldberg J."/>
            <person name="Griggs A."/>
            <person name="Gujja S."/>
            <person name="Heiman D."/>
            <person name="Howarth C."/>
            <person name="Larson L."/>
            <person name="Lui A."/>
            <person name="MacDonald P.J.P."/>
            <person name="Mehta T."/>
            <person name="Montmayeur A."/>
            <person name="Murphy C."/>
            <person name="Neiman D."/>
            <person name="Pearson M."/>
            <person name="Priest M."/>
            <person name="Roberts A."/>
            <person name="Saif S."/>
            <person name="Shea T."/>
            <person name="Shenoy N."/>
            <person name="Sisk P."/>
            <person name="Stolte C."/>
            <person name="Sykes S."/>
            <person name="Yandava C."/>
            <person name="Wortman J."/>
            <person name="Nusbaum C."/>
            <person name="Birren B."/>
        </authorList>
    </citation>
    <scope>NUCLEOTIDE SEQUENCE</scope>
    <source>
        <strain evidence="2">ATCC 64411</strain>
    </source>
</reference>
<dbReference type="VEuPathDB" id="FungiDB:MAPG_08953"/>
<feature type="region of interest" description="Disordered" evidence="1">
    <location>
        <begin position="74"/>
        <end position="110"/>
    </location>
</feature>
<accession>A0A0H2U7N1</accession>
<evidence type="ECO:0000256" key="1">
    <source>
        <dbReference type="SAM" id="MobiDB-lite"/>
    </source>
</evidence>
<name>A0A0H2U7N1_MAGP6</name>
<feature type="compositionally biased region" description="Basic and acidic residues" evidence="1">
    <location>
        <begin position="154"/>
        <end position="199"/>
    </location>
</feature>
<organism evidence="2">
    <name type="scientific">Magnaporthiopsis poae (strain ATCC 64411 / 73-15)</name>
    <name type="common">Kentucky bluegrass fungus</name>
    <name type="synonym">Magnaporthe poae</name>
    <dbReference type="NCBI Taxonomy" id="644358"/>
    <lineage>
        <taxon>Eukaryota</taxon>
        <taxon>Fungi</taxon>
        <taxon>Dikarya</taxon>
        <taxon>Ascomycota</taxon>
        <taxon>Pezizomycotina</taxon>
        <taxon>Sordariomycetes</taxon>
        <taxon>Sordariomycetidae</taxon>
        <taxon>Magnaporthales</taxon>
        <taxon>Magnaporthaceae</taxon>
        <taxon>Magnaporthiopsis</taxon>
    </lineage>
</organism>
<dbReference type="AlphaFoldDB" id="A0A0H2U7N1"/>